<dbReference type="RefSeq" id="WP_148505869.1">
    <property type="nucleotide sequence ID" value="NZ_BALE01000012.1"/>
</dbReference>
<dbReference type="Pfam" id="PF01479">
    <property type="entry name" value="S4"/>
    <property type="match status" value="1"/>
</dbReference>
<dbReference type="STRING" id="1231623.Tasa_012_059"/>
<protein>
    <submittedName>
        <fullName evidence="3">Heat shock protein</fullName>
    </submittedName>
</protein>
<evidence type="ECO:0000259" key="2">
    <source>
        <dbReference type="SMART" id="SM00363"/>
    </source>
</evidence>
<reference evidence="3 4" key="1">
    <citation type="submission" date="2012-10" db="EMBL/GenBank/DDBJ databases">
        <title>Genome sequencing of Tanticharoenia sakaeratensis NBRC 103193.</title>
        <authorList>
            <person name="Azuma Y."/>
            <person name="Hadano H."/>
            <person name="Hirakawa H."/>
            <person name="Matsushita K."/>
        </authorList>
    </citation>
    <scope>NUCLEOTIDE SEQUENCE [LARGE SCALE GENOMIC DNA]</scope>
    <source>
        <strain evidence="3 4">NBRC 103193</strain>
    </source>
</reference>
<dbReference type="OrthoDB" id="9797176at2"/>
<feature type="domain" description="RNA-binding S4" evidence="2">
    <location>
        <begin position="13"/>
        <end position="74"/>
    </location>
</feature>
<dbReference type="InterPro" id="IPR002942">
    <property type="entry name" value="S4_RNA-bd"/>
</dbReference>
<dbReference type="AlphaFoldDB" id="A0A0D6MKT3"/>
<keyword evidence="4" id="KW-1185">Reference proteome</keyword>
<dbReference type="CDD" id="cd00165">
    <property type="entry name" value="S4"/>
    <property type="match status" value="1"/>
</dbReference>
<keyword evidence="3" id="KW-0346">Stress response</keyword>
<sequence length="95" mass="10863">MRKEPDTGVAPSQRLDLWLWHARIARTRSACTAFVQQGRIRINRMETDKPHARVRVGDVLTLPAHPSPEVRVLRVLALVEKRGSPRETIGVYEEL</sequence>
<dbReference type="InterPro" id="IPR036986">
    <property type="entry name" value="S4_RNA-bd_sf"/>
</dbReference>
<dbReference type="Proteomes" id="UP000032679">
    <property type="component" value="Unassembled WGS sequence"/>
</dbReference>
<proteinExistence type="predicted"/>
<dbReference type="Gene3D" id="3.10.290.10">
    <property type="entry name" value="RNA-binding S4 domain"/>
    <property type="match status" value="1"/>
</dbReference>
<dbReference type="EMBL" id="BALE01000012">
    <property type="protein sequence ID" value="GAN53883.1"/>
    <property type="molecule type" value="Genomic_DNA"/>
</dbReference>
<keyword evidence="1" id="KW-0694">RNA-binding</keyword>
<dbReference type="SMART" id="SM00363">
    <property type="entry name" value="S4"/>
    <property type="match status" value="1"/>
</dbReference>
<organism evidence="3 4">
    <name type="scientific">Tanticharoenia sakaeratensis NBRC 103193</name>
    <dbReference type="NCBI Taxonomy" id="1231623"/>
    <lineage>
        <taxon>Bacteria</taxon>
        <taxon>Pseudomonadati</taxon>
        <taxon>Pseudomonadota</taxon>
        <taxon>Alphaproteobacteria</taxon>
        <taxon>Acetobacterales</taxon>
        <taxon>Acetobacteraceae</taxon>
        <taxon>Tanticharoenia</taxon>
    </lineage>
</organism>
<dbReference type="GO" id="GO:0003723">
    <property type="term" value="F:RNA binding"/>
    <property type="evidence" value="ECO:0007669"/>
    <property type="project" value="UniProtKB-KW"/>
</dbReference>
<evidence type="ECO:0000256" key="1">
    <source>
        <dbReference type="PROSITE-ProRule" id="PRU00182"/>
    </source>
</evidence>
<dbReference type="PROSITE" id="PS50889">
    <property type="entry name" value="S4"/>
    <property type="match status" value="1"/>
</dbReference>
<comment type="caution">
    <text evidence="3">The sequence shown here is derived from an EMBL/GenBank/DDBJ whole genome shotgun (WGS) entry which is preliminary data.</text>
</comment>
<name>A0A0D6MKT3_9PROT</name>
<evidence type="ECO:0000313" key="4">
    <source>
        <dbReference type="Proteomes" id="UP000032679"/>
    </source>
</evidence>
<gene>
    <name evidence="3" type="ORF">Tasa_012_059</name>
</gene>
<dbReference type="SUPFAM" id="SSF55174">
    <property type="entry name" value="Alpha-L RNA-binding motif"/>
    <property type="match status" value="1"/>
</dbReference>
<accession>A0A0D6MKT3</accession>
<evidence type="ECO:0000313" key="3">
    <source>
        <dbReference type="EMBL" id="GAN53883.1"/>
    </source>
</evidence>